<proteinExistence type="predicted"/>
<feature type="domain" description="BTB" evidence="1">
    <location>
        <begin position="19"/>
        <end position="103"/>
    </location>
</feature>
<protein>
    <recommendedName>
        <fullName evidence="1">BTB domain-containing protein</fullName>
    </recommendedName>
</protein>
<evidence type="ECO:0000259" key="1">
    <source>
        <dbReference type="PROSITE" id="PS50097"/>
    </source>
</evidence>
<dbReference type="EMBL" id="JAVHJV010000004">
    <property type="protein sequence ID" value="KAK5943221.1"/>
    <property type="molecule type" value="Genomic_DNA"/>
</dbReference>
<organism evidence="2 3">
    <name type="scientific">Knufia obscura</name>
    <dbReference type="NCBI Taxonomy" id="1635080"/>
    <lineage>
        <taxon>Eukaryota</taxon>
        <taxon>Fungi</taxon>
        <taxon>Dikarya</taxon>
        <taxon>Ascomycota</taxon>
        <taxon>Pezizomycotina</taxon>
        <taxon>Eurotiomycetes</taxon>
        <taxon>Chaetothyriomycetidae</taxon>
        <taxon>Chaetothyriales</taxon>
        <taxon>Trichomeriaceae</taxon>
        <taxon>Knufia</taxon>
    </lineage>
</organism>
<accession>A0ABR0RRG8</accession>
<dbReference type="RefSeq" id="XP_064731311.1">
    <property type="nucleotide sequence ID" value="XM_064872653.1"/>
</dbReference>
<dbReference type="InterPro" id="IPR000210">
    <property type="entry name" value="BTB/POZ_dom"/>
</dbReference>
<comment type="caution">
    <text evidence="2">The sequence shown here is derived from an EMBL/GenBank/DDBJ whole genome shotgun (WGS) entry which is preliminary data.</text>
</comment>
<dbReference type="Pfam" id="PF00651">
    <property type="entry name" value="BTB"/>
    <property type="match status" value="1"/>
</dbReference>
<dbReference type="PROSITE" id="PS50097">
    <property type="entry name" value="BTB"/>
    <property type="match status" value="1"/>
</dbReference>
<dbReference type="SUPFAM" id="SSF54695">
    <property type="entry name" value="POZ domain"/>
    <property type="match status" value="1"/>
</dbReference>
<dbReference type="Proteomes" id="UP001334248">
    <property type="component" value="Unassembled WGS sequence"/>
</dbReference>
<dbReference type="CDD" id="cd18186">
    <property type="entry name" value="BTB_POZ_ZBTB_KLHL-like"/>
    <property type="match status" value="1"/>
</dbReference>
<evidence type="ECO:0000313" key="3">
    <source>
        <dbReference type="Proteomes" id="UP001334248"/>
    </source>
</evidence>
<sequence>MAPTKEQVDGFAGRIEDTTDFTIVLGEYKWRVHSDVVAEASSFFHSIVQGGFKVISRSIPLFLADADATQEENQRVVELHEETPWVFARVLQAIYWGHWKMVHDDDSDICVREHFPVSTDQIMRHSTDASTYQSDKEADLEYWLYDEVPWLDAVINLYRRADYYGVEALRRNCAEQVMDSSSCNTDMNEWWAIWDCLGVDTIRRDIYLQKRFAEELNVDTLGVAGDQWSTRLEGAFAEIPSFGYELFRITRDRGAHWHDQMNQKNSAMVRSQNELASTKRALRGVISGLNRLVGPSAPAASTNVSTVAGIPPFLLPSTFPAVSAPAAGPSQGHGGNQ</sequence>
<evidence type="ECO:0000313" key="2">
    <source>
        <dbReference type="EMBL" id="KAK5943221.1"/>
    </source>
</evidence>
<name>A0ABR0RRG8_9EURO</name>
<keyword evidence="3" id="KW-1185">Reference proteome</keyword>
<dbReference type="GeneID" id="89997677"/>
<reference evidence="2 3" key="1">
    <citation type="journal article" date="2023" name="Res Sq">
        <title>Genomic and morphological characterization of Knufia obscura isolated from the Mars 2020 spacecraft assembly facility.</title>
        <authorList>
            <person name="Chander A.M."/>
            <person name="Teixeira M.M."/>
            <person name="Singh N.K."/>
            <person name="Williams M.P."/>
            <person name="Parker C.W."/>
            <person name="Leo P."/>
            <person name="Stajich J.E."/>
            <person name="Torok T."/>
            <person name="Tighe S."/>
            <person name="Mason C.E."/>
            <person name="Venkateswaran K."/>
        </authorList>
    </citation>
    <scope>NUCLEOTIDE SEQUENCE [LARGE SCALE GENOMIC DNA]</scope>
    <source>
        <strain evidence="2 3">CCFEE 5817</strain>
    </source>
</reference>
<dbReference type="InterPro" id="IPR011333">
    <property type="entry name" value="SKP1/BTB/POZ_sf"/>
</dbReference>
<dbReference type="Gene3D" id="3.30.710.10">
    <property type="entry name" value="Potassium Channel Kv1.1, Chain A"/>
    <property type="match status" value="1"/>
</dbReference>
<gene>
    <name evidence="2" type="ORF">PMZ80_004228</name>
</gene>